<evidence type="ECO:0000313" key="1">
    <source>
        <dbReference type="Proteomes" id="UP000887564"/>
    </source>
</evidence>
<organism evidence="1 2">
    <name type="scientific">Parascaris equorum</name>
    <name type="common">Equine roundworm</name>
    <dbReference type="NCBI Taxonomy" id="6256"/>
    <lineage>
        <taxon>Eukaryota</taxon>
        <taxon>Metazoa</taxon>
        <taxon>Ecdysozoa</taxon>
        <taxon>Nematoda</taxon>
        <taxon>Chromadorea</taxon>
        <taxon>Rhabditida</taxon>
        <taxon>Spirurina</taxon>
        <taxon>Ascaridomorpha</taxon>
        <taxon>Ascaridoidea</taxon>
        <taxon>Ascarididae</taxon>
        <taxon>Parascaris</taxon>
    </lineage>
</organism>
<proteinExistence type="predicted"/>
<dbReference type="AlphaFoldDB" id="A0A914R6H3"/>
<sequence>MPKYLTFYILLPRSVSLSSQQYQSYKRSIKYSTAADMRNARKGPPMWSFINHFCRYNTTRTEPYMRLERREKIYGCACWRNSRYSSSMPLSCTQ</sequence>
<protein>
    <submittedName>
        <fullName evidence="2">Secreted protein</fullName>
    </submittedName>
</protein>
<accession>A0A914R6H3</accession>
<dbReference type="Proteomes" id="UP000887564">
    <property type="component" value="Unplaced"/>
</dbReference>
<dbReference type="WBParaSite" id="PEQ_0000186301-mRNA-1">
    <property type="protein sequence ID" value="PEQ_0000186301-mRNA-1"/>
    <property type="gene ID" value="PEQ_0000186301"/>
</dbReference>
<reference evidence="2" key="1">
    <citation type="submission" date="2022-11" db="UniProtKB">
        <authorList>
            <consortium name="WormBaseParasite"/>
        </authorList>
    </citation>
    <scope>IDENTIFICATION</scope>
</reference>
<keyword evidence="1" id="KW-1185">Reference proteome</keyword>
<evidence type="ECO:0000313" key="2">
    <source>
        <dbReference type="WBParaSite" id="PEQ_0000186301-mRNA-1"/>
    </source>
</evidence>
<name>A0A914R6H3_PAREQ</name>